<reference evidence="1 2" key="1">
    <citation type="submission" date="2018-10" db="EMBL/GenBank/DDBJ databases">
        <authorList>
            <person name="Smith K."/>
            <person name="Ring A."/>
            <person name="Cross T."/>
            <person name="Beshay M."/>
            <person name="Miah F."/>
            <person name="Nowoslaski J."/>
            <person name="Mia S."/>
            <person name="Micha L."/>
            <person name="Baxter C."/>
            <person name="Ahmad Z."/>
            <person name="Sunnen C.N."/>
            <person name="Janetopoulos C."/>
            <person name="Garlena R.A."/>
            <person name="Russell D.A."/>
            <person name="Pope W.H."/>
            <person name="Jacobs-Sera D."/>
            <person name="Hatfull G.F."/>
        </authorList>
    </citation>
    <scope>NUCLEOTIDE SEQUENCE [LARGE SCALE GENOMIC DNA]</scope>
</reference>
<dbReference type="KEGG" id="vg:80020164"/>
<dbReference type="EMBL" id="MK061416">
    <property type="protein sequence ID" value="AZF88216.1"/>
    <property type="molecule type" value="Genomic_DNA"/>
</dbReference>
<proteinExistence type="predicted"/>
<dbReference type="RefSeq" id="YP_010755508.1">
    <property type="nucleotide sequence ID" value="NC_073471.1"/>
</dbReference>
<sequence length="69" mass="7563">MTRNAKSFALIRETSRKSGVWVALDYNLANMPGLELPKKILGGENAPSLAGKTIHEVFENIKAVYGDDD</sequence>
<evidence type="ECO:0000313" key="2">
    <source>
        <dbReference type="Proteomes" id="UP000325457"/>
    </source>
</evidence>
<accession>A0A5K7NID5</accession>
<keyword evidence="2" id="KW-1185">Reference proteome</keyword>
<gene>
    <name evidence="1" type="primary">32</name>
    <name evidence="1" type="ORF">SEA_SPARTOI_32</name>
</gene>
<dbReference type="Proteomes" id="UP000325457">
    <property type="component" value="Segment"/>
</dbReference>
<protein>
    <submittedName>
        <fullName evidence="1">Uncharacterized protein</fullName>
    </submittedName>
</protein>
<name>A0A5K7NID5_9CAUD</name>
<dbReference type="GeneID" id="80020164"/>
<organism evidence="1 2">
    <name type="scientific">Rothia phage Spartoi</name>
    <dbReference type="NCBI Taxonomy" id="2483661"/>
    <lineage>
        <taxon>Viruses</taxon>
        <taxon>Duplodnaviria</taxon>
        <taxon>Heunggongvirae</taxon>
        <taxon>Uroviricota</taxon>
        <taxon>Caudoviricetes</taxon>
        <taxon>Spartoivirus</taxon>
        <taxon>Spartoivirus spartoi</taxon>
    </lineage>
</organism>
<evidence type="ECO:0000313" key="1">
    <source>
        <dbReference type="EMBL" id="AZF88216.1"/>
    </source>
</evidence>